<dbReference type="PANTHER" id="PTHR11207:SF0">
    <property type="entry name" value="RIBONUCLEASE 3"/>
    <property type="match status" value="1"/>
</dbReference>
<keyword evidence="7" id="KW-0694">RNA-binding</keyword>
<dbReference type="CDD" id="cd00593">
    <property type="entry name" value="RIBOc"/>
    <property type="match status" value="1"/>
</dbReference>
<evidence type="ECO:0000256" key="1">
    <source>
        <dbReference type="ARBA" id="ARBA00000109"/>
    </source>
</evidence>
<comment type="caution">
    <text evidence="11">The sequence shown here is derived from an EMBL/GenBank/DDBJ whole genome shotgun (WGS) entry which is preliminary data.</text>
</comment>
<feature type="domain" description="DRBM" evidence="9">
    <location>
        <begin position="170"/>
        <end position="239"/>
    </location>
</feature>
<evidence type="ECO:0000256" key="8">
    <source>
        <dbReference type="SAM" id="MobiDB-lite"/>
    </source>
</evidence>
<feature type="non-terminal residue" evidence="11">
    <location>
        <position position="1"/>
    </location>
</feature>
<dbReference type="Pfam" id="PF14622">
    <property type="entry name" value="Ribonucleas_3_3"/>
    <property type="match status" value="1"/>
</dbReference>
<dbReference type="FunFam" id="1.10.1520.10:FF:000001">
    <property type="entry name" value="Ribonuclease 3"/>
    <property type="match status" value="1"/>
</dbReference>
<dbReference type="PANTHER" id="PTHR11207">
    <property type="entry name" value="RIBONUCLEASE III"/>
    <property type="match status" value="1"/>
</dbReference>
<dbReference type="PROSITE" id="PS00517">
    <property type="entry name" value="RNASE_3_1"/>
    <property type="match status" value="1"/>
</dbReference>
<dbReference type="GO" id="GO:0003725">
    <property type="term" value="F:double-stranded RNA binding"/>
    <property type="evidence" value="ECO:0007669"/>
    <property type="project" value="TreeGrafter"/>
</dbReference>
<dbReference type="EC" id="3.1.26.3" evidence="3"/>
<organism evidence="11">
    <name type="scientific">termite gut metagenome</name>
    <dbReference type="NCBI Taxonomy" id="433724"/>
    <lineage>
        <taxon>unclassified sequences</taxon>
        <taxon>metagenomes</taxon>
        <taxon>organismal metagenomes</taxon>
    </lineage>
</organism>
<reference evidence="11" key="1">
    <citation type="submission" date="2019-03" db="EMBL/GenBank/DDBJ databases">
        <title>Single cell metagenomics reveals metabolic interactions within the superorganism composed of flagellate Streblomastix strix and complex community of Bacteroidetes bacteria on its surface.</title>
        <authorList>
            <person name="Treitli S.C."/>
            <person name="Kolisko M."/>
            <person name="Husnik F."/>
            <person name="Keeling P."/>
            <person name="Hampl V."/>
        </authorList>
    </citation>
    <scope>NUCLEOTIDE SEQUENCE</scope>
    <source>
        <strain evidence="11">STM</strain>
    </source>
</reference>
<dbReference type="NCBIfam" id="TIGR02191">
    <property type="entry name" value="RNaseIII"/>
    <property type="match status" value="1"/>
</dbReference>
<comment type="similarity">
    <text evidence="2">Belongs to the ribonuclease III family.</text>
</comment>
<evidence type="ECO:0000259" key="9">
    <source>
        <dbReference type="PROSITE" id="PS50137"/>
    </source>
</evidence>
<proteinExistence type="inferred from homology"/>
<dbReference type="GO" id="GO:0006364">
    <property type="term" value="P:rRNA processing"/>
    <property type="evidence" value="ECO:0007669"/>
    <property type="project" value="InterPro"/>
</dbReference>
<dbReference type="SUPFAM" id="SSF54768">
    <property type="entry name" value="dsRNA-binding domain-like"/>
    <property type="match status" value="1"/>
</dbReference>
<dbReference type="Gene3D" id="1.10.1520.10">
    <property type="entry name" value="Ribonuclease III domain"/>
    <property type="match status" value="1"/>
</dbReference>
<evidence type="ECO:0000256" key="6">
    <source>
        <dbReference type="ARBA" id="ARBA00022801"/>
    </source>
</evidence>
<dbReference type="InterPro" id="IPR014720">
    <property type="entry name" value="dsRBD_dom"/>
</dbReference>
<dbReference type="HAMAP" id="MF_00104">
    <property type="entry name" value="RNase_III"/>
    <property type="match status" value="1"/>
</dbReference>
<evidence type="ECO:0000256" key="3">
    <source>
        <dbReference type="ARBA" id="ARBA00012177"/>
    </source>
</evidence>
<dbReference type="SMART" id="SM00358">
    <property type="entry name" value="DSRM"/>
    <property type="match status" value="1"/>
</dbReference>
<evidence type="ECO:0000256" key="2">
    <source>
        <dbReference type="ARBA" id="ARBA00010183"/>
    </source>
</evidence>
<dbReference type="InterPro" id="IPR036389">
    <property type="entry name" value="RNase_III_sf"/>
</dbReference>
<feature type="domain" description="RNase III" evidence="10">
    <location>
        <begin position="16"/>
        <end position="142"/>
    </location>
</feature>
<dbReference type="EMBL" id="SNRY01001289">
    <property type="protein sequence ID" value="KAA6332063.1"/>
    <property type="molecule type" value="Genomic_DNA"/>
</dbReference>
<keyword evidence="4" id="KW-0540">Nuclease</keyword>
<name>A0A5J4RGD2_9ZZZZ</name>
<evidence type="ECO:0000256" key="7">
    <source>
        <dbReference type="ARBA" id="ARBA00022884"/>
    </source>
</evidence>
<dbReference type="GO" id="GO:0010468">
    <property type="term" value="P:regulation of gene expression"/>
    <property type="evidence" value="ECO:0007669"/>
    <property type="project" value="TreeGrafter"/>
</dbReference>
<protein>
    <recommendedName>
        <fullName evidence="3">ribonuclease III</fullName>
        <ecNumber evidence="3">3.1.26.3</ecNumber>
    </recommendedName>
</protein>
<dbReference type="PROSITE" id="PS50137">
    <property type="entry name" value="DS_RBD"/>
    <property type="match status" value="1"/>
</dbReference>
<keyword evidence="5" id="KW-0255">Endonuclease</keyword>
<sequence>IINRIRLLFCNNKSSYFCFYQMLGFYPRDVRIYEQALLHKSIFVLSEQGHQMNNERLEFLGDAILNAIITDILYNGFKNKEEGFLTNTRSKIVQREMLNKLAVEIGLDKRIKSSAHASSHNTYNMYGNALEAFVGAIYIDQGYKRCKKFIEQRIIKPYIDLEQLSRKDVNFKSKLIEWCQKRKVELSFELIEQFFDDQSNPIFQTEILIEGLSAGIGSGYSKKESQQNAAHMALKKIKKSHDFVVNIFEIKTQKEETSLEQQPEIENMTEKEKADI</sequence>
<evidence type="ECO:0000256" key="5">
    <source>
        <dbReference type="ARBA" id="ARBA00022759"/>
    </source>
</evidence>
<dbReference type="SMART" id="SM00535">
    <property type="entry name" value="RIBOc"/>
    <property type="match status" value="1"/>
</dbReference>
<dbReference type="Gene3D" id="3.30.160.20">
    <property type="match status" value="1"/>
</dbReference>
<gene>
    <name evidence="11" type="ORF">EZS27_019381</name>
</gene>
<dbReference type="SUPFAM" id="SSF69065">
    <property type="entry name" value="RNase III domain-like"/>
    <property type="match status" value="1"/>
</dbReference>
<keyword evidence="6" id="KW-0378">Hydrolase</keyword>
<dbReference type="Pfam" id="PF00035">
    <property type="entry name" value="dsrm"/>
    <property type="match status" value="1"/>
</dbReference>
<dbReference type="InterPro" id="IPR011907">
    <property type="entry name" value="RNase_III"/>
</dbReference>
<dbReference type="AlphaFoldDB" id="A0A5J4RGD2"/>
<evidence type="ECO:0000256" key="4">
    <source>
        <dbReference type="ARBA" id="ARBA00022722"/>
    </source>
</evidence>
<dbReference type="GO" id="GO:0004525">
    <property type="term" value="F:ribonuclease III activity"/>
    <property type="evidence" value="ECO:0007669"/>
    <property type="project" value="UniProtKB-EC"/>
</dbReference>
<evidence type="ECO:0000259" key="10">
    <source>
        <dbReference type="PROSITE" id="PS50142"/>
    </source>
</evidence>
<dbReference type="CDD" id="cd10845">
    <property type="entry name" value="DSRM_RNAse_III_family"/>
    <property type="match status" value="1"/>
</dbReference>
<feature type="region of interest" description="Disordered" evidence="8">
    <location>
        <begin position="255"/>
        <end position="276"/>
    </location>
</feature>
<dbReference type="InterPro" id="IPR000999">
    <property type="entry name" value="RNase_III_dom"/>
</dbReference>
<dbReference type="PROSITE" id="PS50142">
    <property type="entry name" value="RNASE_3_2"/>
    <property type="match status" value="1"/>
</dbReference>
<accession>A0A5J4RGD2</accession>
<evidence type="ECO:0000313" key="11">
    <source>
        <dbReference type="EMBL" id="KAA6332063.1"/>
    </source>
</evidence>
<comment type="catalytic activity">
    <reaction evidence="1">
        <text>Endonucleolytic cleavage to 5'-phosphomonoester.</text>
        <dbReference type="EC" id="3.1.26.3"/>
    </reaction>
</comment>